<keyword evidence="2" id="KW-1185">Reference proteome</keyword>
<dbReference type="Proteomes" id="UP001479436">
    <property type="component" value="Unassembled WGS sequence"/>
</dbReference>
<protein>
    <submittedName>
        <fullName evidence="1">Uncharacterized protein</fullName>
    </submittedName>
</protein>
<organism evidence="1 2">
    <name type="scientific">Basidiobolus ranarum</name>
    <dbReference type="NCBI Taxonomy" id="34480"/>
    <lineage>
        <taxon>Eukaryota</taxon>
        <taxon>Fungi</taxon>
        <taxon>Fungi incertae sedis</taxon>
        <taxon>Zoopagomycota</taxon>
        <taxon>Entomophthoromycotina</taxon>
        <taxon>Basidiobolomycetes</taxon>
        <taxon>Basidiobolales</taxon>
        <taxon>Basidiobolaceae</taxon>
        <taxon>Basidiobolus</taxon>
    </lineage>
</organism>
<evidence type="ECO:0000313" key="2">
    <source>
        <dbReference type="Proteomes" id="UP001479436"/>
    </source>
</evidence>
<dbReference type="EMBL" id="JASJQH010001044">
    <property type="protein sequence ID" value="KAK9762225.1"/>
    <property type="molecule type" value="Genomic_DNA"/>
</dbReference>
<dbReference type="PANTHER" id="PTHR37827:SF1">
    <property type="entry name" value="HNH DOMAIN-CONTAINING PROTEIN"/>
    <property type="match status" value="1"/>
</dbReference>
<dbReference type="PANTHER" id="PTHR37827">
    <property type="entry name" value="TUDOR DOMAIN-CONTAINING PROTEIN"/>
    <property type="match status" value="1"/>
</dbReference>
<comment type="caution">
    <text evidence="1">The sequence shown here is derived from an EMBL/GenBank/DDBJ whole genome shotgun (WGS) entry which is preliminary data.</text>
</comment>
<sequence length="239" mass="27737">MTTNAVDKIDTDRLRRIVLDSLFMLDIEEGIELDDETLDFITKEVLEANVFFSTEVEITDVALPSTIKRKEIQTRSKTLYQLLSEKLISFGICSDEKQSLDFCQSIVDKWSDSDFLAEGFKEEILDQDEEDEEFIPPGHCLLCARCMPLTFHHLVPKATHRQMLKKKIFSKEQLGEGITICRPCHSAIHRLITNEVLAIEFNTLDKLLDNESLQKWIKYAEKQRTVRKDHAIKGLKYRK</sequence>
<evidence type="ECO:0000313" key="1">
    <source>
        <dbReference type="EMBL" id="KAK9762225.1"/>
    </source>
</evidence>
<name>A0ABR2WL30_9FUNG</name>
<gene>
    <name evidence="1" type="ORF">K7432_012255</name>
</gene>
<proteinExistence type="predicted"/>
<reference evidence="1 2" key="1">
    <citation type="submission" date="2023-04" db="EMBL/GenBank/DDBJ databases">
        <title>Genome of Basidiobolus ranarum AG-B5.</title>
        <authorList>
            <person name="Stajich J.E."/>
            <person name="Carter-House D."/>
            <person name="Gryganskyi A."/>
        </authorList>
    </citation>
    <scope>NUCLEOTIDE SEQUENCE [LARGE SCALE GENOMIC DNA]</scope>
    <source>
        <strain evidence="1 2">AG-B5</strain>
    </source>
</reference>
<accession>A0ABR2WL30</accession>